<evidence type="ECO:0000313" key="2">
    <source>
        <dbReference type="Proteomes" id="UP000054851"/>
    </source>
</evidence>
<dbReference type="STRING" id="1777140.AWB79_00140"/>
<evidence type="ECO:0000313" key="1">
    <source>
        <dbReference type="EMBL" id="SAK39679.1"/>
    </source>
</evidence>
<reference evidence="1" key="1">
    <citation type="submission" date="2016-01" db="EMBL/GenBank/DDBJ databases">
        <authorList>
            <person name="Peeters C."/>
        </authorList>
    </citation>
    <scope>NUCLEOTIDE SEQUENCE</scope>
    <source>
        <strain evidence="1">LMG 29322</strain>
    </source>
</reference>
<protein>
    <submittedName>
        <fullName evidence="1">Uncharacterized protein</fullName>
    </submittedName>
</protein>
<accession>A0A157Z2X1</accession>
<dbReference type="EMBL" id="FCOA02000001">
    <property type="protein sequence ID" value="SAK39679.1"/>
    <property type="molecule type" value="Genomic_DNA"/>
</dbReference>
<proteinExistence type="predicted"/>
<dbReference type="AlphaFoldDB" id="A0A157Z2X1"/>
<sequence length="201" mass="21625">MTRFAADGSTPVATVRSTSYMAVKLTGAISGFPDELFRRTDVGALTNTINGARLYDANAQWQSGAAYLKETVRFVGDTVRLDNCTFAQPTSSDVLPCESRASRLEDFFPHLSLLDGKRYTLDDGRIMTLAGKRAWVAGAQDDQAAVSSRVYFESEGRIFSALLMRDGASPSATQPGSTVSNNSVIYLNSAAVNSIAKAITF</sequence>
<gene>
    <name evidence="1" type="ORF">AWB79_00140</name>
</gene>
<dbReference type="Proteomes" id="UP000054851">
    <property type="component" value="Unassembled WGS sequence"/>
</dbReference>
<organism evidence="1 2">
    <name type="scientific">Caballeronia hypogeia</name>
    <dbReference type="NCBI Taxonomy" id="1777140"/>
    <lineage>
        <taxon>Bacteria</taxon>
        <taxon>Pseudomonadati</taxon>
        <taxon>Pseudomonadota</taxon>
        <taxon>Betaproteobacteria</taxon>
        <taxon>Burkholderiales</taxon>
        <taxon>Burkholderiaceae</taxon>
        <taxon>Caballeronia</taxon>
    </lineage>
</organism>
<comment type="caution">
    <text evidence="1">The sequence shown here is derived from an EMBL/GenBank/DDBJ whole genome shotgun (WGS) entry which is preliminary data.</text>
</comment>
<name>A0A157Z2X1_9BURK</name>
<keyword evidence="2" id="KW-1185">Reference proteome</keyword>